<dbReference type="PANTHER" id="PTHR11575">
    <property type="entry name" value="5'-NUCLEOTIDASE-RELATED"/>
    <property type="match status" value="1"/>
</dbReference>
<name>A0ABX1GDY8_9GAMM</name>
<dbReference type="SUPFAM" id="SSF56300">
    <property type="entry name" value="Metallo-dependent phosphatases"/>
    <property type="match status" value="1"/>
</dbReference>
<evidence type="ECO:0000313" key="3">
    <source>
        <dbReference type="EMBL" id="NKI17160.1"/>
    </source>
</evidence>
<dbReference type="InterPro" id="IPR029052">
    <property type="entry name" value="Metallo-depent_PP-like"/>
</dbReference>
<evidence type="ECO:0000259" key="2">
    <source>
        <dbReference type="Pfam" id="PF00149"/>
    </source>
</evidence>
<protein>
    <submittedName>
        <fullName evidence="3">Metallophosphatase</fullName>
    </submittedName>
</protein>
<dbReference type="Gene3D" id="2.60.120.200">
    <property type="match status" value="1"/>
</dbReference>
<evidence type="ECO:0000256" key="1">
    <source>
        <dbReference type="SAM" id="Coils"/>
    </source>
</evidence>
<dbReference type="PANTHER" id="PTHR11575:SF24">
    <property type="entry name" value="5'-NUCLEOTIDASE"/>
    <property type="match status" value="1"/>
</dbReference>
<dbReference type="Proteomes" id="UP000765845">
    <property type="component" value="Unassembled WGS sequence"/>
</dbReference>
<organism evidence="3 4">
    <name type="scientific">Spongiibacter thalassae</name>
    <dbReference type="NCBI Taxonomy" id="2721624"/>
    <lineage>
        <taxon>Bacteria</taxon>
        <taxon>Pseudomonadati</taxon>
        <taxon>Pseudomonadota</taxon>
        <taxon>Gammaproteobacteria</taxon>
        <taxon>Cellvibrionales</taxon>
        <taxon>Spongiibacteraceae</taxon>
        <taxon>Spongiibacter</taxon>
    </lineage>
</organism>
<dbReference type="SUPFAM" id="SSF49899">
    <property type="entry name" value="Concanavalin A-like lectins/glucanases"/>
    <property type="match status" value="1"/>
</dbReference>
<keyword evidence="4" id="KW-1185">Reference proteome</keyword>
<dbReference type="InterPro" id="IPR013320">
    <property type="entry name" value="ConA-like_dom_sf"/>
</dbReference>
<dbReference type="Gene3D" id="3.60.21.10">
    <property type="match status" value="1"/>
</dbReference>
<dbReference type="InterPro" id="IPR004843">
    <property type="entry name" value="Calcineurin-like_PHP"/>
</dbReference>
<proteinExistence type="predicted"/>
<keyword evidence="1" id="KW-0175">Coiled coil</keyword>
<dbReference type="InterPro" id="IPR006179">
    <property type="entry name" value="5_nucleotidase/apyrase"/>
</dbReference>
<feature type="coiled-coil region" evidence="1">
    <location>
        <begin position="36"/>
        <end position="63"/>
    </location>
</feature>
<sequence length="1016" mass="109826">MQRIAIAMLFIVGILVASTRSYASAIEGLNTLKAELQLSADQMASAQLLIDDYEQQVAALTGDGQVLRDQMNRMDLGTLVDSDAVEFGNQTAASTAAHTSWVIEAQLGFYRLLDSSQQQQYTALRRRWADEGSAPDLPLGNWPVLCTYEFLHCEPGVIAPPPDPEPEPDPAPESFTVSAGVEQDIAFADGSGSLTFSEHALTDTLDLEIGQSSQYSAEELRSVAFLLGPLTQDLHSPSALSLAVPASAGPNDRLVVARFEDGRWRPLLSSVRENDRVVASITELGIYGVIALPAPVVARQVGPACDAGSQEQDLRFLHVADLHARYGSEEQLYPRLKQYHRDVLLESPYTLFTNGGDDFEKGSVAEQLSAGAATVEATQALGFDVRVIGNHEFAWGSDQLLAHSQDPVAQVLSSNTLYRGDQVGYAGRDFVVLQVGCLKVGFFGMTSVPWNELDEQEKHDPIPNFLPDVEMNWHWEQIAKGAVYQYADQVDVLVMLSHLGVGKDTRILEANADIDVALGGHTHGGIENIVTANGNLVVQPDFYGDGLTDIRLRYSLASKTLSIDNVANIDTKDIDGVDEEVAAAIDDIMARYAPEADVEIAIAETSPTEAEVASLAARAALYHHNADAVMVLPDTVTGEWSAGTLTQEHFMRAITVERQPADTPGFTGFYAITVTMAELEAMLAAQPDWPSALKEGVVEGEALTLVLQKGPALNLPLFFPTIADREAHFLSEAWESLEAYGRYRTAQCQHIDTDTRLFGCDPDTLTTVWQFNDGAMPLTPDYGPSRLAYYSPNGGNGSENDTAFGTTDELGIPAIPGGTATVMAFGDYSPDEGLELITNVPANGDYAALGKLSDYTLVFDILWPQESDFAWRGVLQTSPTNANDGDIFFRNRAAGGVGISTSGSSYYGAFEPDVWHRVALVFTAGEQGSFKVFHNGVLIGTKRAGDITERWALSPTALLLTDNSYETQIGYLNALLFSGRAFRDSEIEALGGVSTLLAPDTNTTTATTRVQQHSGQ</sequence>
<accession>A0ABX1GDY8</accession>
<comment type="caution">
    <text evidence="3">The sequence shown here is derived from an EMBL/GenBank/DDBJ whole genome shotgun (WGS) entry which is preliminary data.</text>
</comment>
<reference evidence="3 4" key="1">
    <citation type="submission" date="2020-04" db="EMBL/GenBank/DDBJ databases">
        <authorList>
            <person name="Yoon J."/>
        </authorList>
    </citation>
    <scope>NUCLEOTIDE SEQUENCE [LARGE SCALE GENOMIC DNA]</scope>
    <source>
        <strain evidence="3 4">KMU-166</strain>
    </source>
</reference>
<gene>
    <name evidence="3" type="ORF">HCU74_06955</name>
</gene>
<evidence type="ECO:0000313" key="4">
    <source>
        <dbReference type="Proteomes" id="UP000765845"/>
    </source>
</evidence>
<dbReference type="RefSeq" id="WP_168449682.1">
    <property type="nucleotide sequence ID" value="NZ_JAAWWK010000002.1"/>
</dbReference>
<dbReference type="Pfam" id="PF00149">
    <property type="entry name" value="Metallophos"/>
    <property type="match status" value="1"/>
</dbReference>
<dbReference type="EMBL" id="JAAWWK010000002">
    <property type="protein sequence ID" value="NKI17160.1"/>
    <property type="molecule type" value="Genomic_DNA"/>
</dbReference>
<feature type="domain" description="Calcineurin-like phosphoesterase" evidence="2">
    <location>
        <begin position="314"/>
        <end position="524"/>
    </location>
</feature>